<feature type="compositionally biased region" description="Basic residues" evidence="1">
    <location>
        <begin position="1"/>
        <end position="12"/>
    </location>
</feature>
<dbReference type="AlphaFoldDB" id="A0AAP0QS22"/>
<comment type="caution">
    <text evidence="2">The sequence shown here is derived from an EMBL/GenBank/DDBJ whole genome shotgun (WGS) entry which is preliminary data.</text>
</comment>
<evidence type="ECO:0000313" key="2">
    <source>
        <dbReference type="EMBL" id="KAK9221005.1"/>
    </source>
</evidence>
<feature type="region of interest" description="Disordered" evidence="1">
    <location>
        <begin position="1"/>
        <end position="33"/>
    </location>
</feature>
<reference evidence="2 3" key="1">
    <citation type="submission" date="2024-05" db="EMBL/GenBank/DDBJ databases">
        <title>Haplotype-resolved chromosome-level genome assembly of Huyou (Citrus changshanensis).</title>
        <authorList>
            <person name="Miao C."/>
            <person name="Chen W."/>
            <person name="Wu Y."/>
            <person name="Wang L."/>
            <person name="Zhao S."/>
            <person name="Grierson D."/>
            <person name="Xu C."/>
            <person name="Chen K."/>
        </authorList>
    </citation>
    <scope>NUCLEOTIDE SEQUENCE [LARGE SCALE GENOMIC DNA]</scope>
    <source>
        <strain evidence="2">01-14</strain>
        <tissue evidence="2">Leaf</tissue>
    </source>
</reference>
<evidence type="ECO:0000313" key="3">
    <source>
        <dbReference type="Proteomes" id="UP001428341"/>
    </source>
</evidence>
<proteinExistence type="predicted"/>
<dbReference type="EMBL" id="JBCGBO010000002">
    <property type="protein sequence ID" value="KAK9221005.1"/>
    <property type="molecule type" value="Genomic_DNA"/>
</dbReference>
<organism evidence="2 3">
    <name type="scientific">Citrus x changshan-huyou</name>
    <dbReference type="NCBI Taxonomy" id="2935761"/>
    <lineage>
        <taxon>Eukaryota</taxon>
        <taxon>Viridiplantae</taxon>
        <taxon>Streptophyta</taxon>
        <taxon>Embryophyta</taxon>
        <taxon>Tracheophyta</taxon>
        <taxon>Spermatophyta</taxon>
        <taxon>Magnoliopsida</taxon>
        <taxon>eudicotyledons</taxon>
        <taxon>Gunneridae</taxon>
        <taxon>Pentapetalae</taxon>
        <taxon>rosids</taxon>
        <taxon>malvids</taxon>
        <taxon>Sapindales</taxon>
        <taxon>Rutaceae</taxon>
        <taxon>Aurantioideae</taxon>
        <taxon>Citrus</taxon>
    </lineage>
</organism>
<gene>
    <name evidence="2" type="ORF">WN944_009429</name>
</gene>
<name>A0AAP0QS22_9ROSI</name>
<keyword evidence="3" id="KW-1185">Reference proteome</keyword>
<accession>A0AAP0QS22</accession>
<dbReference type="Proteomes" id="UP001428341">
    <property type="component" value="Unassembled WGS sequence"/>
</dbReference>
<sequence>MRPRIRTRKRASCKISGRENYSHGGSDNDNNDNARDILLHVRGLARVYFFVCNNRKLCWGKRPYKEYLGSWRELALWCMHGFVKQA</sequence>
<evidence type="ECO:0000256" key="1">
    <source>
        <dbReference type="SAM" id="MobiDB-lite"/>
    </source>
</evidence>
<protein>
    <submittedName>
        <fullName evidence="2">Uncharacterized protein</fullName>
    </submittedName>
</protein>